<keyword evidence="1" id="KW-1133">Transmembrane helix</keyword>
<evidence type="ECO:0000313" key="2">
    <source>
        <dbReference type="EMBL" id="MFC4635155.1"/>
    </source>
</evidence>
<proteinExistence type="predicted"/>
<reference evidence="3" key="1">
    <citation type="journal article" date="2019" name="Int. J. Syst. Evol. Microbiol.">
        <title>The Global Catalogue of Microorganisms (GCM) 10K type strain sequencing project: providing services to taxonomists for standard genome sequencing and annotation.</title>
        <authorList>
            <consortium name="The Broad Institute Genomics Platform"/>
            <consortium name="The Broad Institute Genome Sequencing Center for Infectious Disease"/>
            <person name="Wu L."/>
            <person name="Ma J."/>
        </authorList>
    </citation>
    <scope>NUCLEOTIDE SEQUENCE [LARGE SCALE GENOMIC DNA]</scope>
    <source>
        <strain evidence="3">YJ-61-S</strain>
    </source>
</reference>
<feature type="transmembrane region" description="Helical" evidence="1">
    <location>
        <begin position="131"/>
        <end position="151"/>
    </location>
</feature>
<protein>
    <submittedName>
        <fullName evidence="2">DUF2975 domain-containing protein</fullName>
    </submittedName>
</protein>
<dbReference type="InterPro" id="IPR021354">
    <property type="entry name" value="DUF2975"/>
</dbReference>
<keyword evidence="1" id="KW-0472">Membrane</keyword>
<dbReference type="Pfam" id="PF11188">
    <property type="entry name" value="DUF2975"/>
    <property type="match status" value="1"/>
</dbReference>
<sequence length="168" mass="18988">MKSLSFLKTLINIYYYLMLLAFAIGLITAPILLFTQKKYDISFLGTTINLTDITLWKSSIALVLIAIIFFLYFRSIHLIKNSVDHISKGAYFTEYIIGNFKKIGKLFIGVGIGATAVKMVITLLLESQIGFSLDSTLFIFIILGLFFLFLSEAFEKASQLKEENELTI</sequence>
<gene>
    <name evidence="2" type="ORF">ACFO3O_14685</name>
</gene>
<feature type="transmembrane region" description="Helical" evidence="1">
    <location>
        <begin position="12"/>
        <end position="33"/>
    </location>
</feature>
<evidence type="ECO:0000313" key="3">
    <source>
        <dbReference type="Proteomes" id="UP001596043"/>
    </source>
</evidence>
<comment type="caution">
    <text evidence="2">The sequence shown here is derived from an EMBL/GenBank/DDBJ whole genome shotgun (WGS) entry which is preliminary data.</text>
</comment>
<evidence type="ECO:0000256" key="1">
    <source>
        <dbReference type="SAM" id="Phobius"/>
    </source>
</evidence>
<keyword evidence="3" id="KW-1185">Reference proteome</keyword>
<name>A0ABV9I070_9FLAO</name>
<feature type="transmembrane region" description="Helical" evidence="1">
    <location>
        <begin position="53"/>
        <end position="73"/>
    </location>
</feature>
<dbReference type="EMBL" id="JBHSFV010000009">
    <property type="protein sequence ID" value="MFC4635155.1"/>
    <property type="molecule type" value="Genomic_DNA"/>
</dbReference>
<dbReference type="Proteomes" id="UP001596043">
    <property type="component" value="Unassembled WGS sequence"/>
</dbReference>
<dbReference type="RefSeq" id="WP_379980100.1">
    <property type="nucleotide sequence ID" value="NZ_JBHSFV010000009.1"/>
</dbReference>
<feature type="transmembrane region" description="Helical" evidence="1">
    <location>
        <begin position="106"/>
        <end position="125"/>
    </location>
</feature>
<organism evidence="2 3">
    <name type="scientific">Dokdonia ponticola</name>
    <dbReference type="NCBI Taxonomy" id="2041041"/>
    <lineage>
        <taxon>Bacteria</taxon>
        <taxon>Pseudomonadati</taxon>
        <taxon>Bacteroidota</taxon>
        <taxon>Flavobacteriia</taxon>
        <taxon>Flavobacteriales</taxon>
        <taxon>Flavobacteriaceae</taxon>
        <taxon>Dokdonia</taxon>
    </lineage>
</organism>
<accession>A0ABV9I070</accession>
<keyword evidence="1" id="KW-0812">Transmembrane</keyword>